<keyword evidence="3" id="KW-1185">Reference proteome</keyword>
<accession>A0ABR8GZW9</accession>
<dbReference type="PANTHER" id="PTHR34800">
    <property type="entry name" value="TETRAPYRROLE-BINDING PROTEIN, CHLOROPLASTIC"/>
    <property type="match status" value="1"/>
</dbReference>
<dbReference type="Proteomes" id="UP000660380">
    <property type="component" value="Unassembled WGS sequence"/>
</dbReference>
<gene>
    <name evidence="2" type="ORF">H6G81_29910</name>
</gene>
<dbReference type="PANTHER" id="PTHR34800:SF1">
    <property type="entry name" value="TETRAPYRROLE-BINDING PROTEIN, CHLOROPLASTIC"/>
    <property type="match status" value="1"/>
</dbReference>
<comment type="caution">
    <text evidence="2">The sequence shown here is derived from an EMBL/GenBank/DDBJ whole genome shotgun (WGS) entry which is preliminary data.</text>
</comment>
<sequence>MHERLDAINRVSTSYPPVSTEDDLSSEKGVNYTKLRDLLKAEKWKEADYETYLVMIQALGKKKNDYFTSDELLNFPCTDLRTIDRLWVKYSNGRFGFSVQKEIYLSVGGKTDGEYYKEAWDKFGDRVGWKVDNNWIDYSDVTFSTLAPSGHLPLGGGLVFFAGRSLASHWVHWGFFSRMETCKL</sequence>
<evidence type="ECO:0000313" key="2">
    <source>
        <dbReference type="EMBL" id="MBD2608620.1"/>
    </source>
</evidence>
<dbReference type="Pfam" id="PF05419">
    <property type="entry name" value="GUN4"/>
    <property type="match status" value="1"/>
</dbReference>
<reference evidence="2 3" key="1">
    <citation type="journal article" date="2020" name="ISME J.">
        <title>Comparative genomics reveals insights into cyanobacterial evolution and habitat adaptation.</title>
        <authorList>
            <person name="Chen M.Y."/>
            <person name="Teng W.K."/>
            <person name="Zhao L."/>
            <person name="Hu C.X."/>
            <person name="Zhou Y.K."/>
            <person name="Han B.P."/>
            <person name="Song L.R."/>
            <person name="Shu W.S."/>
        </authorList>
    </citation>
    <scope>NUCLEOTIDE SEQUENCE [LARGE SCALE GENOMIC DNA]</scope>
    <source>
        <strain evidence="2 3">FACHB-248</strain>
    </source>
</reference>
<dbReference type="SUPFAM" id="SSF140869">
    <property type="entry name" value="GUN4-like"/>
    <property type="match status" value="1"/>
</dbReference>
<dbReference type="EMBL" id="JACJTA010000101">
    <property type="protein sequence ID" value="MBD2608620.1"/>
    <property type="molecule type" value="Genomic_DNA"/>
</dbReference>
<dbReference type="InterPro" id="IPR008629">
    <property type="entry name" value="GUN4-like"/>
</dbReference>
<name>A0ABR8GZW9_9CYAN</name>
<feature type="domain" description="GUN4-like" evidence="1">
    <location>
        <begin position="26"/>
        <end position="155"/>
    </location>
</feature>
<protein>
    <submittedName>
        <fullName evidence="2">GUN4 domain-containing protein</fullName>
    </submittedName>
</protein>
<organism evidence="2 3">
    <name type="scientific">Scytonema hofmannii FACHB-248</name>
    <dbReference type="NCBI Taxonomy" id="1842502"/>
    <lineage>
        <taxon>Bacteria</taxon>
        <taxon>Bacillati</taxon>
        <taxon>Cyanobacteriota</taxon>
        <taxon>Cyanophyceae</taxon>
        <taxon>Nostocales</taxon>
        <taxon>Scytonemataceae</taxon>
        <taxon>Scytonema</taxon>
    </lineage>
</organism>
<evidence type="ECO:0000313" key="3">
    <source>
        <dbReference type="Proteomes" id="UP000660380"/>
    </source>
</evidence>
<dbReference type="InterPro" id="IPR037215">
    <property type="entry name" value="GUN4-like_sf"/>
</dbReference>
<dbReference type="Gene3D" id="1.10.10.1770">
    <property type="entry name" value="Gun4-like"/>
    <property type="match status" value="1"/>
</dbReference>
<evidence type="ECO:0000259" key="1">
    <source>
        <dbReference type="Pfam" id="PF05419"/>
    </source>
</evidence>
<proteinExistence type="predicted"/>
<dbReference type="CDD" id="cd16383">
    <property type="entry name" value="GUN4"/>
    <property type="match status" value="1"/>
</dbReference>
<dbReference type="Gene3D" id="1.25.40.620">
    <property type="match status" value="1"/>
</dbReference>